<protein>
    <recommendedName>
        <fullName evidence="1">DinB-like domain-containing protein</fullName>
    </recommendedName>
</protein>
<dbReference type="Pfam" id="PF12867">
    <property type="entry name" value="DinB_2"/>
    <property type="match status" value="1"/>
</dbReference>
<feature type="domain" description="DinB-like" evidence="1">
    <location>
        <begin position="37"/>
        <end position="166"/>
    </location>
</feature>
<accession>A0ABM8DQI0</accession>
<dbReference type="RefSeq" id="WP_286355871.1">
    <property type="nucleotide sequence ID" value="NZ_AP027079.1"/>
</dbReference>
<sequence>MGLTRPLPGEYPEAYAPYIAAAGEGEISASLQSQMGEVAALFAGLSEAQGGFRYAPGKWSLKDLLQHLSDAERIFTYRCLRIGRGDATPLPGFDEETYAVAAKADAHSVADLLADWRAARSASLALFRSLPEAAWDHQGTTNGRAITARCIPFICAGHTAHHLTVIRERYLPALK</sequence>
<proteinExistence type="predicted"/>
<organism evidence="2 3">
    <name type="scientific">Geothrix oryzae</name>
    <dbReference type="NCBI Taxonomy" id="2927975"/>
    <lineage>
        <taxon>Bacteria</taxon>
        <taxon>Pseudomonadati</taxon>
        <taxon>Acidobacteriota</taxon>
        <taxon>Holophagae</taxon>
        <taxon>Holophagales</taxon>
        <taxon>Holophagaceae</taxon>
        <taxon>Geothrix</taxon>
    </lineage>
</organism>
<dbReference type="InterPro" id="IPR024775">
    <property type="entry name" value="DinB-like"/>
</dbReference>
<evidence type="ECO:0000259" key="1">
    <source>
        <dbReference type="Pfam" id="PF12867"/>
    </source>
</evidence>
<keyword evidence="3" id="KW-1185">Reference proteome</keyword>
<name>A0ABM8DQI0_9BACT</name>
<dbReference type="Proteomes" id="UP001242010">
    <property type="component" value="Chromosome"/>
</dbReference>
<dbReference type="Gene3D" id="1.20.120.450">
    <property type="entry name" value="dinb family like domain"/>
    <property type="match status" value="1"/>
</dbReference>
<dbReference type="InterPro" id="IPR034660">
    <property type="entry name" value="DinB/YfiT-like"/>
</dbReference>
<evidence type="ECO:0000313" key="2">
    <source>
        <dbReference type="EMBL" id="BDU69242.1"/>
    </source>
</evidence>
<dbReference type="EMBL" id="AP027079">
    <property type="protein sequence ID" value="BDU69242.1"/>
    <property type="molecule type" value="Genomic_DNA"/>
</dbReference>
<reference evidence="3" key="1">
    <citation type="journal article" date="2023" name="Int. J. Syst. Evol. Microbiol.">
        <title>Mesoterricola silvestris gen. nov., sp. nov., Mesoterricola sediminis sp. nov., Geothrix oryzae sp. nov., Geothrix edaphica sp. nov., Geothrix rubra sp. nov., and Geothrix limicola sp. nov., six novel members of Acidobacteriota isolated from soils.</title>
        <authorList>
            <person name="Itoh H."/>
            <person name="Sugisawa Y."/>
            <person name="Mise K."/>
            <person name="Xu Z."/>
            <person name="Kuniyasu M."/>
            <person name="Ushijima N."/>
            <person name="Kawano K."/>
            <person name="Kobayashi E."/>
            <person name="Shiratori Y."/>
            <person name="Masuda Y."/>
            <person name="Senoo K."/>
        </authorList>
    </citation>
    <scope>NUCLEOTIDE SEQUENCE [LARGE SCALE GENOMIC DNA]</scope>
    <source>
        <strain evidence="3">Red222</strain>
    </source>
</reference>
<dbReference type="SUPFAM" id="SSF109854">
    <property type="entry name" value="DinB/YfiT-like putative metalloenzymes"/>
    <property type="match status" value="1"/>
</dbReference>
<evidence type="ECO:0000313" key="3">
    <source>
        <dbReference type="Proteomes" id="UP001242010"/>
    </source>
</evidence>
<gene>
    <name evidence="2" type="ORF">GETHOR_13430</name>
</gene>